<keyword evidence="3" id="KW-1185">Reference proteome</keyword>
<evidence type="ECO:0000256" key="1">
    <source>
        <dbReference type="SAM" id="Coils"/>
    </source>
</evidence>
<accession>A0A9P0YRV2</accession>
<reference evidence="2" key="1">
    <citation type="submission" date="2022-07" db="EMBL/GenBank/DDBJ databases">
        <authorList>
            <person name="Macas J."/>
            <person name="Novak P."/>
            <person name="Neumann P."/>
        </authorList>
    </citation>
    <scope>NUCLEOTIDE SEQUENCE</scope>
</reference>
<keyword evidence="1" id="KW-0175">Coiled coil</keyword>
<dbReference type="Proteomes" id="UP001152484">
    <property type="component" value="Unassembled WGS sequence"/>
</dbReference>
<dbReference type="AlphaFoldDB" id="A0A9P0YRV2"/>
<feature type="non-terminal residue" evidence="2">
    <location>
        <position position="200"/>
    </location>
</feature>
<organism evidence="2 3">
    <name type="scientific">Cuscuta europaea</name>
    <name type="common">European dodder</name>
    <dbReference type="NCBI Taxonomy" id="41803"/>
    <lineage>
        <taxon>Eukaryota</taxon>
        <taxon>Viridiplantae</taxon>
        <taxon>Streptophyta</taxon>
        <taxon>Embryophyta</taxon>
        <taxon>Tracheophyta</taxon>
        <taxon>Spermatophyta</taxon>
        <taxon>Magnoliopsida</taxon>
        <taxon>eudicotyledons</taxon>
        <taxon>Gunneridae</taxon>
        <taxon>Pentapetalae</taxon>
        <taxon>asterids</taxon>
        <taxon>lamiids</taxon>
        <taxon>Solanales</taxon>
        <taxon>Convolvulaceae</taxon>
        <taxon>Cuscuteae</taxon>
        <taxon>Cuscuta</taxon>
        <taxon>Cuscuta subgen. Cuscuta</taxon>
    </lineage>
</organism>
<feature type="coiled-coil region" evidence="1">
    <location>
        <begin position="11"/>
        <end position="45"/>
    </location>
</feature>
<comment type="caution">
    <text evidence="2">The sequence shown here is derived from an EMBL/GenBank/DDBJ whole genome shotgun (WGS) entry which is preliminary data.</text>
</comment>
<sequence>MIERAHQNVRLKDSRDRVTSLESEVSKLKQSVLDLTKERNDFKRQCSEAVTRFEMINNECGHLYSKIKELDDILAKKGQTEEIIHVLNSKIKDTQFYNPREGLGFQNHENLKKIECPQSYDIKYMNLGSTKLMKFTYGSETIKEEEDKSKNRARAEVSFDYTALNDSYATREISLSDDYVICSSPEKQNVSDKESTSTSK</sequence>
<evidence type="ECO:0000313" key="2">
    <source>
        <dbReference type="EMBL" id="CAH9072837.1"/>
    </source>
</evidence>
<dbReference type="OrthoDB" id="1830841at2759"/>
<protein>
    <submittedName>
        <fullName evidence="2">Uncharacterized protein</fullName>
    </submittedName>
</protein>
<dbReference type="EMBL" id="CAMAPE010000008">
    <property type="protein sequence ID" value="CAH9072837.1"/>
    <property type="molecule type" value="Genomic_DNA"/>
</dbReference>
<proteinExistence type="predicted"/>
<name>A0A9P0YRV2_CUSEU</name>
<evidence type="ECO:0000313" key="3">
    <source>
        <dbReference type="Proteomes" id="UP001152484"/>
    </source>
</evidence>
<gene>
    <name evidence="2" type="ORF">CEURO_LOCUS4540</name>
</gene>